<proteinExistence type="predicted"/>
<name>A0A644WED4_9ZZZZ</name>
<protein>
    <submittedName>
        <fullName evidence="1">Uncharacterized protein</fullName>
    </submittedName>
</protein>
<comment type="caution">
    <text evidence="1">The sequence shown here is derived from an EMBL/GenBank/DDBJ whole genome shotgun (WGS) entry which is preliminary data.</text>
</comment>
<accession>A0A644WED4</accession>
<dbReference type="AntiFam" id="ANF00095">
    <property type="entry name" value="Shadow ORF (opposite ABC transporters)"/>
</dbReference>
<organism evidence="1">
    <name type="scientific">bioreactor metagenome</name>
    <dbReference type="NCBI Taxonomy" id="1076179"/>
    <lineage>
        <taxon>unclassified sequences</taxon>
        <taxon>metagenomes</taxon>
        <taxon>ecological metagenomes</taxon>
    </lineage>
</organism>
<gene>
    <name evidence="1" type="ORF">SDC9_48189</name>
</gene>
<reference evidence="1" key="1">
    <citation type="submission" date="2019-08" db="EMBL/GenBank/DDBJ databases">
        <authorList>
            <person name="Kucharzyk K."/>
            <person name="Murdoch R.W."/>
            <person name="Higgins S."/>
            <person name="Loffler F."/>
        </authorList>
    </citation>
    <scope>NUCLEOTIDE SEQUENCE</scope>
</reference>
<sequence length="160" mass="17367">MGDVDEGRVGFPVQALELRAHLHAQLCIEIGQRFIHEQYLRPGCQRPGDGNALLLASAELGGIAAGKFADLEHGKQLFHPCLDCFLGPFQILQSECDVLVNGHVRPQRIVLEQKSHVAFVRWDIDAVLTGKHHLVVDGDDPFGGRLKTGDHPEGGGLAAP</sequence>
<dbReference type="EMBL" id="VSSQ01000834">
    <property type="protein sequence ID" value="MPM01949.1"/>
    <property type="molecule type" value="Genomic_DNA"/>
</dbReference>
<evidence type="ECO:0000313" key="1">
    <source>
        <dbReference type="EMBL" id="MPM01949.1"/>
    </source>
</evidence>
<dbReference type="AlphaFoldDB" id="A0A644WED4"/>